<evidence type="ECO:0000256" key="1">
    <source>
        <dbReference type="SAM" id="Coils"/>
    </source>
</evidence>
<proteinExistence type="predicted"/>
<dbReference type="SUPFAM" id="SSF81631">
    <property type="entry name" value="PAP/OAS1 substrate-binding domain"/>
    <property type="match status" value="1"/>
</dbReference>
<reference evidence="3 4" key="1">
    <citation type="submission" date="2024-10" db="EMBL/GenBank/DDBJ databases">
        <authorList>
            <person name="Kim D."/>
        </authorList>
    </citation>
    <scope>NUCLEOTIDE SEQUENCE [LARGE SCALE GENOMIC DNA]</scope>
    <source>
        <strain evidence="3">BH-2024</strain>
    </source>
</reference>
<organism evidence="3 4">
    <name type="scientific">Heterodera trifolii</name>
    <dbReference type="NCBI Taxonomy" id="157864"/>
    <lineage>
        <taxon>Eukaryota</taxon>
        <taxon>Metazoa</taxon>
        <taxon>Ecdysozoa</taxon>
        <taxon>Nematoda</taxon>
        <taxon>Chromadorea</taxon>
        <taxon>Rhabditida</taxon>
        <taxon>Tylenchina</taxon>
        <taxon>Tylenchomorpha</taxon>
        <taxon>Tylenchoidea</taxon>
        <taxon>Heteroderidae</taxon>
        <taxon>Heteroderinae</taxon>
        <taxon>Heterodera</taxon>
    </lineage>
</organism>
<feature type="region of interest" description="Disordered" evidence="2">
    <location>
        <begin position="668"/>
        <end position="689"/>
    </location>
</feature>
<dbReference type="Gene3D" id="1.10.1410.10">
    <property type="match status" value="1"/>
</dbReference>
<name>A0ABD2L292_9BILA</name>
<dbReference type="AlphaFoldDB" id="A0ABD2L292"/>
<feature type="region of interest" description="Disordered" evidence="2">
    <location>
        <begin position="534"/>
        <end position="611"/>
    </location>
</feature>
<feature type="region of interest" description="Disordered" evidence="2">
    <location>
        <begin position="1"/>
        <end position="40"/>
    </location>
</feature>
<gene>
    <name evidence="3" type="ORF">niasHT_011460</name>
</gene>
<keyword evidence="4" id="KW-1185">Reference proteome</keyword>
<feature type="coiled-coil region" evidence="1">
    <location>
        <begin position="1003"/>
        <end position="1037"/>
    </location>
</feature>
<evidence type="ECO:0000256" key="2">
    <source>
        <dbReference type="SAM" id="MobiDB-lite"/>
    </source>
</evidence>
<keyword evidence="1" id="KW-0175">Coiled coil</keyword>
<dbReference type="PANTHER" id="PTHR10682:SF10">
    <property type="entry name" value="POLYNUCLEOTIDE ADENYLYLTRANSFERASE"/>
    <property type="match status" value="1"/>
</dbReference>
<accession>A0ABD2L292</accession>
<dbReference type="PANTHER" id="PTHR10682">
    <property type="entry name" value="POLY A POLYMERASE"/>
    <property type="match status" value="1"/>
</dbReference>
<evidence type="ECO:0000313" key="3">
    <source>
        <dbReference type="EMBL" id="KAL3108910.1"/>
    </source>
</evidence>
<dbReference type="Proteomes" id="UP001620626">
    <property type="component" value="Unassembled WGS sequence"/>
</dbReference>
<protein>
    <submittedName>
        <fullName evidence="3">Uncharacterized protein</fullName>
    </submittedName>
</protein>
<comment type="caution">
    <text evidence="3">The sequence shown here is derived from an EMBL/GenBank/DDBJ whole genome shotgun (WGS) entry which is preliminary data.</text>
</comment>
<feature type="compositionally biased region" description="Acidic residues" evidence="2">
    <location>
        <begin position="540"/>
        <end position="549"/>
    </location>
</feature>
<feature type="compositionally biased region" description="Basic and acidic residues" evidence="2">
    <location>
        <begin position="550"/>
        <end position="594"/>
    </location>
</feature>
<dbReference type="EMBL" id="JBICBT010000581">
    <property type="protein sequence ID" value="KAL3108910.1"/>
    <property type="molecule type" value="Genomic_DNA"/>
</dbReference>
<evidence type="ECO:0000313" key="4">
    <source>
        <dbReference type="Proteomes" id="UP001620626"/>
    </source>
</evidence>
<feature type="region of interest" description="Disordered" evidence="2">
    <location>
        <begin position="632"/>
        <end position="652"/>
    </location>
</feature>
<feature type="compositionally biased region" description="Acidic residues" evidence="2">
    <location>
        <begin position="595"/>
        <end position="606"/>
    </location>
</feature>
<sequence length="1271" mass="148701">MLSWKNELAPKRQRRNASAETSAPKRQRRNASAETSAPKRQRRNAWFPRYSTIGIFTGSGIRKMIFASENNGFRWHESDCADEGVQTKLFNSLLKNPHSLYHFHFVALNMLLRGFTELRHFFCYAKNRIDTLIIKERICYHFGEALLNSLEMTYPLIMQFDVANVTHILGLFVEQLSHKTGSFQAEMVEARVYAPALLQEMNLYAENAHDDGFTAKKVEMAKEFFYQLLIETQMPGIEESEHSIRDAFCVLYHFFECMMEEKQLIVKVMMAHCEREENVKMAIAIQRDRMRGSTIQFVMNSLASPELMMVKRIRRTKGGRTRLWKLLYNYDQKIEQNEQEMANLWETLELSDDIIIDYEDNQQLISHYENVLLSDGRNEFVKMEGKMKAEIFLIISWINAQFPPTKPFSAKVLKNVQIYLPLSVKMLDSFYDRLFDYQKIEELERDEQELVDLIMAIRGQIEQIVVGHQRTKSETELIKEWRRRNFAGVKRSKKAQQIAKAKHWAEYGPWMRQMHGQTLIKLIKTDEQFAQKLKNGKEEENTEEISENFDEQKGGMEEKEEKTTENLEEKKEIGENEENIKEKFEKEGKTKEKEETTEEKEETTEEKEEKIKKNLENGEKIEEKIKEKEVKTKENFEREEKFEESEEKSAENLEKVKLEEKVSKQKDFESANGTKLKKNDGQIAKSANSSPEKLDINEFAFIELGDFEDDQFLALKYGEFLGILSRNDGEKARKIWFSTLEKIEEKENLAKCAAIEHSLAHLLDIGILANEIWHYVQTIKALNGKSKDLAKFEKEWAQLKQLKLEEEISSKKWKQTLFSLLKRIVMEGIAAKNVQNLKLEMNGEIGQCADAIIQFAKLVLGNEKLEPICILSDQFDRNLIVDELNCEMYEKEKCTDSSLYCIICKHSAVKSLINANLSALPKLEFLFMDVPIEMKFIFVPKDKLSTPNEQINLSNYEKLANNFAENIEKLAFNDNFDDKMNKDEIDLLEDFLEKPTFRNQFEMDNVLEDKKQLETTKEKALKDRQNLEEQKAMLMTLSIQITHQKNADFLVWSPGREWFTKKQFGSGKIPETMAMPIISPLFPEQNEAYRINLSTAKVIQNELKLAFLQIRNMNETRQIIEPILGKKKFTEKYEHFVTFVCAGTEWNVEKFCQFVGKRLGHELLHFVEQSSANLINVCHIYPKLVHVEQQLSEDKKWKNLQKRIWLVGLKLQKQKKRNDEALTSELKAVLSSKLAEIDAKIKSDFEGKRYYNVRLNSEFVERSELENLGNF</sequence>